<keyword evidence="9" id="KW-1185">Reference proteome</keyword>
<accession>A0A7Z0WHK3</accession>
<feature type="transmembrane region" description="Helical" evidence="6">
    <location>
        <begin position="190"/>
        <end position="210"/>
    </location>
</feature>
<dbReference type="PANTHER" id="PTHR43124:SF10">
    <property type="entry name" value="PURINE EFFLUX PUMP PBUE"/>
    <property type="match status" value="1"/>
</dbReference>
<name>A0A7Z0WHK3_9PSEU</name>
<evidence type="ECO:0000313" key="9">
    <source>
        <dbReference type="Proteomes" id="UP000185696"/>
    </source>
</evidence>
<feature type="transmembrane region" description="Helical" evidence="6">
    <location>
        <begin position="159"/>
        <end position="184"/>
    </location>
</feature>
<feature type="transmembrane region" description="Helical" evidence="6">
    <location>
        <begin position="325"/>
        <end position="344"/>
    </location>
</feature>
<reference evidence="8 9" key="1">
    <citation type="submission" date="2016-12" db="EMBL/GenBank/DDBJ databases">
        <title>The draft genome sequence of Actinophytocola xinjiangensis.</title>
        <authorList>
            <person name="Wang W."/>
            <person name="Yuan L."/>
        </authorList>
    </citation>
    <scope>NUCLEOTIDE SEQUENCE [LARGE SCALE GENOMIC DNA]</scope>
    <source>
        <strain evidence="8 9">CGMCC 4.4663</strain>
    </source>
</reference>
<evidence type="ECO:0000256" key="4">
    <source>
        <dbReference type="ARBA" id="ARBA00022989"/>
    </source>
</evidence>
<dbReference type="InterPro" id="IPR050189">
    <property type="entry name" value="MFS_Efflux_Transporters"/>
</dbReference>
<feature type="transmembrane region" description="Helical" evidence="6">
    <location>
        <begin position="124"/>
        <end position="147"/>
    </location>
</feature>
<evidence type="ECO:0000256" key="5">
    <source>
        <dbReference type="ARBA" id="ARBA00023136"/>
    </source>
</evidence>
<feature type="transmembrane region" description="Helical" evidence="6">
    <location>
        <begin position="100"/>
        <end position="118"/>
    </location>
</feature>
<keyword evidence="2" id="KW-1003">Cell membrane</keyword>
<feature type="transmembrane region" description="Helical" evidence="6">
    <location>
        <begin position="231"/>
        <end position="253"/>
    </location>
</feature>
<dbReference type="Gene3D" id="1.20.1250.20">
    <property type="entry name" value="MFS general substrate transporter like domains"/>
    <property type="match status" value="1"/>
</dbReference>
<feature type="transmembrane region" description="Helical" evidence="6">
    <location>
        <begin position="21"/>
        <end position="45"/>
    </location>
</feature>
<evidence type="ECO:0000256" key="1">
    <source>
        <dbReference type="ARBA" id="ARBA00004651"/>
    </source>
</evidence>
<keyword evidence="3 6" id="KW-0812">Transmembrane</keyword>
<dbReference type="InterPro" id="IPR011701">
    <property type="entry name" value="MFS"/>
</dbReference>
<proteinExistence type="predicted"/>
<keyword evidence="4 6" id="KW-1133">Transmembrane helix</keyword>
<evidence type="ECO:0000256" key="6">
    <source>
        <dbReference type="SAM" id="Phobius"/>
    </source>
</evidence>
<dbReference type="GO" id="GO:0022857">
    <property type="term" value="F:transmembrane transporter activity"/>
    <property type="evidence" value="ECO:0007669"/>
    <property type="project" value="InterPro"/>
</dbReference>
<dbReference type="AlphaFoldDB" id="A0A7Z0WHK3"/>
<evidence type="ECO:0000313" key="8">
    <source>
        <dbReference type="EMBL" id="OLF06364.1"/>
    </source>
</evidence>
<sequence length="410" mass="40371">MISSTSSTLRAGSAVRAIPGTLIKVTTVTFMAMWLFSLVLTGFAVQTDDFVIIGVLPAIAAGLDVPQAAAGALVTVFTLVYALGAPLSATLFARLPRKRVLLAALTLFVAANLAVPAVDGYPALMALRVLAALGTATALPVALAVAAQRAPEHARGRSLAAVMAGLTGAFVLGVPAGTWVGAAWGWPATFVLGGLLGLAALVAVAVWLPADGDERGAPVRVVSRELLTGPVAGVLGVTVLAVAGNIAFQTYLATFLDGLAGVAPTALGVLLAAAGIAGIGGTHAAGWAVDRWGAGPTFTGAGLAFTAGMAGFAVCWAARPAPLAVVVPLLLVWSATAWAVPPAIQSLMLTRAGRHAAAPAMALTSSTVYLGAAAGSAAGGLLAGGPGAIPLLAAGCALAAVALARLVPAR</sequence>
<gene>
    <name evidence="8" type="ORF">BLA60_32560</name>
</gene>
<keyword evidence="5 6" id="KW-0472">Membrane</keyword>
<comment type="caution">
    <text evidence="8">The sequence shown here is derived from an EMBL/GenBank/DDBJ whole genome shotgun (WGS) entry which is preliminary data.</text>
</comment>
<dbReference type="SUPFAM" id="SSF103473">
    <property type="entry name" value="MFS general substrate transporter"/>
    <property type="match status" value="1"/>
</dbReference>
<dbReference type="Pfam" id="PF07690">
    <property type="entry name" value="MFS_1"/>
    <property type="match status" value="1"/>
</dbReference>
<feature type="transmembrane region" description="Helical" evidence="6">
    <location>
        <begin position="356"/>
        <end position="382"/>
    </location>
</feature>
<protein>
    <submittedName>
        <fullName evidence="8">MFS transporter</fullName>
    </submittedName>
</protein>
<evidence type="ECO:0000256" key="3">
    <source>
        <dbReference type="ARBA" id="ARBA00022692"/>
    </source>
</evidence>
<feature type="transmembrane region" description="Helical" evidence="6">
    <location>
        <begin position="265"/>
        <end position="289"/>
    </location>
</feature>
<feature type="domain" description="Major facilitator superfamily (MFS) profile" evidence="7">
    <location>
        <begin position="34"/>
        <end position="410"/>
    </location>
</feature>
<dbReference type="PROSITE" id="PS50850">
    <property type="entry name" value="MFS"/>
    <property type="match status" value="1"/>
</dbReference>
<dbReference type="Proteomes" id="UP000185696">
    <property type="component" value="Unassembled WGS sequence"/>
</dbReference>
<dbReference type="EMBL" id="MSIF01000022">
    <property type="protein sequence ID" value="OLF06364.1"/>
    <property type="molecule type" value="Genomic_DNA"/>
</dbReference>
<dbReference type="PANTHER" id="PTHR43124">
    <property type="entry name" value="PURINE EFFLUX PUMP PBUE"/>
    <property type="match status" value="1"/>
</dbReference>
<evidence type="ECO:0000259" key="7">
    <source>
        <dbReference type="PROSITE" id="PS50850"/>
    </source>
</evidence>
<dbReference type="InterPro" id="IPR036259">
    <property type="entry name" value="MFS_trans_sf"/>
</dbReference>
<dbReference type="InterPro" id="IPR020846">
    <property type="entry name" value="MFS_dom"/>
</dbReference>
<evidence type="ECO:0000256" key="2">
    <source>
        <dbReference type="ARBA" id="ARBA00022475"/>
    </source>
</evidence>
<feature type="transmembrane region" description="Helical" evidence="6">
    <location>
        <begin position="65"/>
        <end position="93"/>
    </location>
</feature>
<feature type="transmembrane region" description="Helical" evidence="6">
    <location>
        <begin position="301"/>
        <end position="319"/>
    </location>
</feature>
<dbReference type="GO" id="GO:0005886">
    <property type="term" value="C:plasma membrane"/>
    <property type="evidence" value="ECO:0007669"/>
    <property type="project" value="UniProtKB-SubCell"/>
</dbReference>
<comment type="subcellular location">
    <subcellularLocation>
        <location evidence="1">Cell membrane</location>
        <topology evidence="1">Multi-pass membrane protein</topology>
    </subcellularLocation>
</comment>
<organism evidence="8 9">
    <name type="scientific">Actinophytocola xinjiangensis</name>
    <dbReference type="NCBI Taxonomy" id="485602"/>
    <lineage>
        <taxon>Bacteria</taxon>
        <taxon>Bacillati</taxon>
        <taxon>Actinomycetota</taxon>
        <taxon>Actinomycetes</taxon>
        <taxon>Pseudonocardiales</taxon>
        <taxon>Pseudonocardiaceae</taxon>
    </lineage>
</organism>
<feature type="transmembrane region" description="Helical" evidence="6">
    <location>
        <begin position="388"/>
        <end position="407"/>
    </location>
</feature>